<dbReference type="Proteomes" id="UP000054662">
    <property type="component" value="Unassembled WGS sequence"/>
</dbReference>
<organism evidence="4 5">
    <name type="scientific">Legionella worsleiensis</name>
    <dbReference type="NCBI Taxonomy" id="45076"/>
    <lineage>
        <taxon>Bacteria</taxon>
        <taxon>Pseudomonadati</taxon>
        <taxon>Pseudomonadota</taxon>
        <taxon>Gammaproteobacteria</taxon>
        <taxon>Legionellales</taxon>
        <taxon>Legionellaceae</taxon>
        <taxon>Legionella</taxon>
    </lineage>
</organism>
<evidence type="ECO:0000256" key="2">
    <source>
        <dbReference type="ARBA" id="ARBA00023043"/>
    </source>
</evidence>
<gene>
    <name evidence="4" type="ORF">Lwor_1222</name>
</gene>
<dbReference type="SUPFAM" id="SSF141571">
    <property type="entry name" value="Pentapeptide repeat-like"/>
    <property type="match status" value="1"/>
</dbReference>
<dbReference type="PANTHER" id="PTHR24126">
    <property type="entry name" value="ANKYRIN REPEAT, PH AND SEC7 DOMAIN CONTAINING PROTEIN SECG-RELATED"/>
    <property type="match status" value="1"/>
</dbReference>
<dbReference type="PROSITE" id="PS50297">
    <property type="entry name" value="ANK_REP_REGION"/>
    <property type="match status" value="1"/>
</dbReference>
<dbReference type="OrthoDB" id="5651643at2"/>
<dbReference type="RefSeq" id="WP_058493033.1">
    <property type="nucleotide sequence ID" value="NZ_CBCRUR010000001.1"/>
</dbReference>
<dbReference type="Gene3D" id="2.160.20.80">
    <property type="entry name" value="E3 ubiquitin-protein ligase SopA"/>
    <property type="match status" value="1"/>
</dbReference>
<accession>A0A0W1AEF5</accession>
<dbReference type="SMART" id="SM00248">
    <property type="entry name" value="ANK"/>
    <property type="match status" value="4"/>
</dbReference>
<feature type="repeat" description="ANK" evidence="3">
    <location>
        <begin position="268"/>
        <end position="300"/>
    </location>
</feature>
<dbReference type="STRING" id="45076.Lwor_1222"/>
<name>A0A0W1AEF5_9GAMM</name>
<keyword evidence="1" id="KW-0677">Repeat</keyword>
<dbReference type="AlphaFoldDB" id="A0A0W1AEF5"/>
<proteinExistence type="predicted"/>
<evidence type="ECO:0000313" key="4">
    <source>
        <dbReference type="EMBL" id="KTD79708.1"/>
    </source>
</evidence>
<evidence type="ECO:0000256" key="1">
    <source>
        <dbReference type="ARBA" id="ARBA00022737"/>
    </source>
</evidence>
<keyword evidence="2 3" id="KW-0040">ANK repeat</keyword>
<dbReference type="Pfam" id="PF00805">
    <property type="entry name" value="Pentapeptide"/>
    <property type="match status" value="1"/>
</dbReference>
<protein>
    <submittedName>
        <fullName evidence="4">Ankyrin repeats (3 copies)</fullName>
    </submittedName>
</protein>
<dbReference type="Pfam" id="PF12796">
    <property type="entry name" value="Ank_2"/>
    <property type="match status" value="1"/>
</dbReference>
<evidence type="ECO:0000256" key="3">
    <source>
        <dbReference type="PROSITE-ProRule" id="PRU00023"/>
    </source>
</evidence>
<keyword evidence="5" id="KW-1185">Reference proteome</keyword>
<reference evidence="4 5" key="1">
    <citation type="submission" date="2015-11" db="EMBL/GenBank/DDBJ databases">
        <title>Genomic analysis of 38 Legionella species identifies large and diverse effector repertoires.</title>
        <authorList>
            <person name="Burstein D."/>
            <person name="Amaro F."/>
            <person name="Zusman T."/>
            <person name="Lifshitz Z."/>
            <person name="Cohen O."/>
            <person name="Gilbert J.A."/>
            <person name="Pupko T."/>
            <person name="Shuman H.A."/>
            <person name="Segal G."/>
        </authorList>
    </citation>
    <scope>NUCLEOTIDE SEQUENCE [LARGE SCALE GENOMIC DNA]</scope>
    <source>
        <strain evidence="4 5">ATCC 49508</strain>
    </source>
</reference>
<dbReference type="Gene3D" id="1.25.40.20">
    <property type="entry name" value="Ankyrin repeat-containing domain"/>
    <property type="match status" value="1"/>
</dbReference>
<dbReference type="InterPro" id="IPR001646">
    <property type="entry name" value="5peptide_repeat"/>
</dbReference>
<dbReference type="EMBL" id="LNZC01000012">
    <property type="protein sequence ID" value="KTD79708.1"/>
    <property type="molecule type" value="Genomic_DNA"/>
</dbReference>
<sequence>MYSNRQTRQNMSAVEFSNYLLKEILNQFAEVKITSPERKKDVFKPHPDPAQGNYNATRTEFSKKIYLETKYFLNAYQNDLNPTDKGIIFKKYLKLWKDVQGCLDIAFTDYAEQYQKARFGKYGIRYDEFKPMLAGFNLKNTAFKDIIKADLIFLNVDFTGSSFRGASFYYGHFSDCNFKQSTMAGSNFCHTVFHKCDLEGLDLTNCGLSEAKLNQCILFKTQYTAEYGLFVFECFKENLFTAISHQNVVEAIRLVNTFPALIHSYDRLHNTPLHEAVYWGQIDLIAVLLKKGASMHRKNFSDQTPFSVSLRRIPPYGSPYSIETFAQIVTLFIDAGLNLNTKEGKEYLRNMAFTGSLDAIKILKAHVADINLQDKRGNTVLHRLAYYRCYFNQRHEEIFKWFLDAGADKDIKNRGGLTALDYAKSSGNTRVINLLSAPPYPFFLQHLKVKPKKLTAEKVAYSLWLSDKDAKTTRASRSEFTLWASKQHLDFTDKDVEQCLKPYVMKS</sequence>
<evidence type="ECO:0000313" key="5">
    <source>
        <dbReference type="Proteomes" id="UP000054662"/>
    </source>
</evidence>
<dbReference type="Pfam" id="PF00023">
    <property type="entry name" value="Ank"/>
    <property type="match status" value="1"/>
</dbReference>
<dbReference type="InterPro" id="IPR036770">
    <property type="entry name" value="Ankyrin_rpt-contain_sf"/>
</dbReference>
<dbReference type="SUPFAM" id="SSF48403">
    <property type="entry name" value="Ankyrin repeat"/>
    <property type="match status" value="1"/>
</dbReference>
<dbReference type="PATRIC" id="fig|45076.6.peg.1333"/>
<dbReference type="InterPro" id="IPR002110">
    <property type="entry name" value="Ankyrin_rpt"/>
</dbReference>
<comment type="caution">
    <text evidence="4">The sequence shown here is derived from an EMBL/GenBank/DDBJ whole genome shotgun (WGS) entry which is preliminary data.</text>
</comment>
<dbReference type="PROSITE" id="PS50088">
    <property type="entry name" value="ANK_REPEAT"/>
    <property type="match status" value="1"/>
</dbReference>